<organism evidence="1 2">
    <name type="scientific">Flavobacterium agricola</name>
    <dbReference type="NCBI Taxonomy" id="2870839"/>
    <lineage>
        <taxon>Bacteria</taxon>
        <taxon>Pseudomonadati</taxon>
        <taxon>Bacteroidota</taxon>
        <taxon>Flavobacteriia</taxon>
        <taxon>Flavobacteriales</taxon>
        <taxon>Flavobacteriaceae</taxon>
        <taxon>Flavobacterium</taxon>
    </lineage>
</organism>
<keyword evidence="2" id="KW-1185">Reference proteome</keyword>
<dbReference type="Gene3D" id="3.20.20.80">
    <property type="entry name" value="Glycosidases"/>
    <property type="match status" value="1"/>
</dbReference>
<dbReference type="InterPro" id="IPR005199">
    <property type="entry name" value="Glyco_hydro_79"/>
</dbReference>
<dbReference type="EMBL" id="CP081495">
    <property type="protein sequence ID" value="UYW02029.1"/>
    <property type="molecule type" value="Genomic_DNA"/>
</dbReference>
<dbReference type="RefSeq" id="WP_264434509.1">
    <property type="nucleotide sequence ID" value="NZ_CP081495.1"/>
</dbReference>
<dbReference type="PANTHER" id="PTHR46145">
    <property type="entry name" value="HEPARANASE"/>
    <property type="match status" value="1"/>
</dbReference>
<proteinExistence type="predicted"/>
<evidence type="ECO:0000313" key="1">
    <source>
        <dbReference type="EMBL" id="UYW02029.1"/>
    </source>
</evidence>
<dbReference type="PROSITE" id="PS51257">
    <property type="entry name" value="PROKAR_LIPOPROTEIN"/>
    <property type="match status" value="1"/>
</dbReference>
<dbReference type="InterPro" id="IPR017853">
    <property type="entry name" value="GH"/>
</dbReference>
<protein>
    <submittedName>
        <fullName evidence="1">Uncharacterized protein</fullName>
    </submittedName>
</protein>
<gene>
    <name evidence="1" type="ORF">K5I29_03725</name>
</gene>
<reference evidence="1" key="1">
    <citation type="submission" date="2021-08" db="EMBL/GenBank/DDBJ databases">
        <title>Flavobacterium sp. strain CC-SYL302.</title>
        <authorList>
            <person name="Lin S.-Y."/>
            <person name="Lee T.-H."/>
            <person name="Young C.-C."/>
        </authorList>
    </citation>
    <scope>NUCLEOTIDE SEQUENCE</scope>
    <source>
        <strain evidence="1">CC-SYL302</strain>
    </source>
</reference>
<dbReference type="PANTHER" id="PTHR46145:SF4">
    <property type="entry name" value="HEPARANASE"/>
    <property type="match status" value="1"/>
</dbReference>
<evidence type="ECO:0000313" key="2">
    <source>
        <dbReference type="Proteomes" id="UP001163328"/>
    </source>
</evidence>
<dbReference type="SUPFAM" id="SSF51445">
    <property type="entry name" value="(Trans)glycosidases"/>
    <property type="match status" value="1"/>
</dbReference>
<dbReference type="Proteomes" id="UP001163328">
    <property type="component" value="Chromosome"/>
</dbReference>
<dbReference type="Pfam" id="PF03662">
    <property type="entry name" value="Glyco_hydro_79n"/>
    <property type="match status" value="1"/>
</dbReference>
<accession>A0ABY6M0E6</accession>
<name>A0ABY6M0E6_9FLAO</name>
<sequence>MIRKGIYCVCIITMLASCNKTDKKDSEKQPAINPKEMKQIGTVSEYYQSYNVEMVEVIGGGFWKPYKDMKALPTAQSVSTYNVSEKNPDLYQELKPIDLTNKRLVNMAKGLGPAYVRVSGTWANSIYFQDNDLPPAPAPKGFANVVTQKQWKGVVDFVKNLDNKLITSFAVSNGVRDKNGVWTPVEAQKLLDYTKSLGGKIDAAELFNEPTMPTAGGDINPKYDANNFAADVRVFNKWAKDSVPNMLTVGPSSVGEGSPTVTLQGVGMTILPTEALLSAKPEAKFDVFSYHFYGAASIRMMQSGPFTIKAKDALTEAWLFKTDTVETFYAGMRDKFMPGKPIWITETAQAAAGGDPYSATYLDSFRYYTNTDL</sequence>